<sequence>MIELGKYQILEAVKKTDFGFYLAETNSTTKQTILLPIKEAPEGTCVGDKIEVFIYKDSEDRIIATTAKVPVTIGELAVLPVKEVSKIGAFLDWGLLKDLFLPYKEQTAKVQEGDSVLVTLYVDKSDRLCASMKVYPLLSTQSPYKKDDIVEGIVYEDIESFGLFVAVDHKYSAMLPRNEVFNPIKVGDTIQARVIHVRDDGKLTLSTRQKSYLQMDADAETIMTKLKASGGFLPYQDNSDPEEIKNEFRMSKNAFKRAIGKLYKDGSIVIKEDGIRLK</sequence>
<dbReference type="PANTHER" id="PTHR37296:SF1">
    <property type="entry name" value="CONSERVED VIRULENCE FACTOR B"/>
    <property type="match status" value="1"/>
</dbReference>
<dbReference type="InterPro" id="IPR003029">
    <property type="entry name" value="S1_domain"/>
</dbReference>
<accession>A0A839JVR2</accession>
<dbReference type="PIRSF" id="PIRSF012524">
    <property type="entry name" value="YitL_S1"/>
    <property type="match status" value="1"/>
</dbReference>
<comment type="caution">
    <text evidence="3">The sequence shown here is derived from an EMBL/GenBank/DDBJ whole genome shotgun (WGS) entry which is preliminary data.</text>
</comment>
<dbReference type="InterPro" id="IPR039566">
    <property type="entry name" value="CvfB_S1_st"/>
</dbReference>
<dbReference type="GO" id="GO:0003676">
    <property type="term" value="F:nucleic acid binding"/>
    <property type="evidence" value="ECO:0007669"/>
    <property type="project" value="InterPro"/>
</dbReference>
<evidence type="ECO:0000259" key="2">
    <source>
        <dbReference type="PROSITE" id="PS50126"/>
    </source>
</evidence>
<evidence type="ECO:0000313" key="4">
    <source>
        <dbReference type="Proteomes" id="UP000574276"/>
    </source>
</evidence>
<evidence type="ECO:0000313" key="3">
    <source>
        <dbReference type="EMBL" id="MBB2181560.1"/>
    </source>
</evidence>
<dbReference type="Gene3D" id="2.40.50.140">
    <property type="entry name" value="Nucleic acid-binding proteins"/>
    <property type="match status" value="2"/>
</dbReference>
<comment type="similarity">
    <text evidence="1">Belongs to the CvfB family.</text>
</comment>
<dbReference type="Gene3D" id="1.10.10.10">
    <property type="entry name" value="Winged helix-like DNA-binding domain superfamily/Winged helix DNA-binding domain"/>
    <property type="match status" value="1"/>
</dbReference>
<dbReference type="RefSeq" id="WP_228351334.1">
    <property type="nucleotide sequence ID" value="NZ_JACEGA010000001.1"/>
</dbReference>
<organism evidence="3 4">
    <name type="scientific">Variimorphobacter saccharofermentans</name>
    <dbReference type="NCBI Taxonomy" id="2755051"/>
    <lineage>
        <taxon>Bacteria</taxon>
        <taxon>Bacillati</taxon>
        <taxon>Bacillota</taxon>
        <taxon>Clostridia</taxon>
        <taxon>Lachnospirales</taxon>
        <taxon>Lachnospiraceae</taxon>
        <taxon>Variimorphobacter</taxon>
    </lineage>
</organism>
<dbReference type="Pfam" id="PF00575">
    <property type="entry name" value="S1"/>
    <property type="match status" value="1"/>
</dbReference>
<evidence type="ECO:0000256" key="1">
    <source>
        <dbReference type="PIRNR" id="PIRNR012524"/>
    </source>
</evidence>
<keyword evidence="4" id="KW-1185">Reference proteome</keyword>
<dbReference type="SUPFAM" id="SSF50249">
    <property type="entry name" value="Nucleic acid-binding proteins"/>
    <property type="match status" value="1"/>
</dbReference>
<dbReference type="Proteomes" id="UP000574276">
    <property type="component" value="Unassembled WGS sequence"/>
</dbReference>
<dbReference type="InterPro" id="IPR014464">
    <property type="entry name" value="CvfB_fam"/>
</dbReference>
<dbReference type="InterPro" id="IPR012340">
    <property type="entry name" value="NA-bd_OB-fold"/>
</dbReference>
<gene>
    <name evidence="3" type="ORF">H0486_01450</name>
</gene>
<dbReference type="EMBL" id="JACEGA010000001">
    <property type="protein sequence ID" value="MBB2181560.1"/>
    <property type="molecule type" value="Genomic_DNA"/>
</dbReference>
<dbReference type="PANTHER" id="PTHR37296">
    <property type="entry name" value="CONSERVED VIRULENCE FACTOR B"/>
    <property type="match status" value="1"/>
</dbReference>
<reference evidence="3 4" key="1">
    <citation type="submission" date="2020-07" db="EMBL/GenBank/DDBJ databases">
        <title>Characterization and genome sequencing of isolate MD1, a novel member within the family Lachnospiraceae.</title>
        <authorList>
            <person name="Rettenmaier R."/>
            <person name="Di Bello L."/>
            <person name="Zinser C."/>
            <person name="Scheitz K."/>
            <person name="Liebl W."/>
            <person name="Zverlov V."/>
        </authorList>
    </citation>
    <scope>NUCLEOTIDE SEQUENCE [LARGE SCALE GENOMIC DNA]</scope>
    <source>
        <strain evidence="3 4">MD1</strain>
    </source>
</reference>
<dbReference type="Pfam" id="PF13509">
    <property type="entry name" value="S1_2"/>
    <property type="match status" value="2"/>
</dbReference>
<dbReference type="InterPro" id="IPR040764">
    <property type="entry name" value="CvfB_WH"/>
</dbReference>
<dbReference type="InterPro" id="IPR036388">
    <property type="entry name" value="WH-like_DNA-bd_sf"/>
</dbReference>
<name>A0A839JVR2_9FIRM</name>
<dbReference type="PROSITE" id="PS50126">
    <property type="entry name" value="S1"/>
    <property type="match status" value="1"/>
</dbReference>
<proteinExistence type="inferred from homology"/>
<dbReference type="AlphaFoldDB" id="A0A839JVR2"/>
<dbReference type="SMART" id="SM00316">
    <property type="entry name" value="S1"/>
    <property type="match status" value="2"/>
</dbReference>
<dbReference type="Pfam" id="PF17783">
    <property type="entry name" value="WHD_CvfB"/>
    <property type="match status" value="1"/>
</dbReference>
<protein>
    <submittedName>
        <fullName evidence="3">S1 RNA-binding domain-containing protein</fullName>
    </submittedName>
</protein>
<feature type="domain" description="S1 motif" evidence="2">
    <location>
        <begin position="147"/>
        <end position="208"/>
    </location>
</feature>